<evidence type="ECO:0000256" key="1">
    <source>
        <dbReference type="ARBA" id="ARBA00005254"/>
    </source>
</evidence>
<reference evidence="2" key="1">
    <citation type="submission" date="2021-04" db="EMBL/GenBank/DDBJ databases">
        <authorList>
            <person name="Vanwijnsberghe S."/>
        </authorList>
    </citation>
    <scope>NUCLEOTIDE SEQUENCE</scope>
    <source>
        <strain evidence="2">LMG 31841</strain>
    </source>
</reference>
<name>A0A9N8RWA8_9BURK</name>
<dbReference type="GO" id="GO:0003824">
    <property type="term" value="F:catalytic activity"/>
    <property type="evidence" value="ECO:0007669"/>
    <property type="project" value="UniProtKB-ARBA"/>
</dbReference>
<protein>
    <submittedName>
        <fullName evidence="2">Enoyl-CoA hydratase EchA13</fullName>
    </submittedName>
</protein>
<dbReference type="InterPro" id="IPR029045">
    <property type="entry name" value="ClpP/crotonase-like_dom_sf"/>
</dbReference>
<dbReference type="AlphaFoldDB" id="A0A9N8RWA8"/>
<proteinExistence type="inferred from homology"/>
<comment type="similarity">
    <text evidence="1">Belongs to the enoyl-CoA hydratase/isomerase family.</text>
</comment>
<dbReference type="PANTHER" id="PTHR43802">
    <property type="entry name" value="ENOYL-COA HYDRATASE"/>
    <property type="match status" value="1"/>
</dbReference>
<dbReference type="Gene3D" id="3.90.226.10">
    <property type="entry name" value="2-enoyl-CoA Hydratase, Chain A, domain 1"/>
    <property type="match status" value="1"/>
</dbReference>
<dbReference type="CDD" id="cd06558">
    <property type="entry name" value="crotonase-like"/>
    <property type="match status" value="1"/>
</dbReference>
<dbReference type="RefSeq" id="WP_228876607.1">
    <property type="nucleotide sequence ID" value="NZ_CAJQYZ010000011.1"/>
</dbReference>
<organism evidence="2 3">
    <name type="scientific">Paraburkholderia saeva</name>
    <dbReference type="NCBI Taxonomy" id="2777537"/>
    <lineage>
        <taxon>Bacteria</taxon>
        <taxon>Pseudomonadati</taxon>
        <taxon>Pseudomonadota</taxon>
        <taxon>Betaproteobacteria</taxon>
        <taxon>Burkholderiales</taxon>
        <taxon>Burkholderiaceae</taxon>
        <taxon>Paraburkholderia</taxon>
    </lineage>
</organism>
<gene>
    <name evidence="2" type="ORF">LMG31841_02316</name>
</gene>
<evidence type="ECO:0000313" key="2">
    <source>
        <dbReference type="EMBL" id="CAG4896486.1"/>
    </source>
</evidence>
<dbReference type="Proteomes" id="UP000789704">
    <property type="component" value="Unassembled WGS sequence"/>
</dbReference>
<accession>A0A9N8RWA8</accession>
<dbReference type="SUPFAM" id="SSF52096">
    <property type="entry name" value="ClpP/crotonase"/>
    <property type="match status" value="1"/>
</dbReference>
<evidence type="ECO:0000313" key="3">
    <source>
        <dbReference type="Proteomes" id="UP000789704"/>
    </source>
</evidence>
<sequence length="297" mass="33263">MTTEDRKYEQVIYEEPAPKVARIVMNRPSRRNAQGITMTYDLDDAFKRACHDDKINVIILAGSGDHWNSGHDVSGEGPDNPSPDQIVGLCGCFGGKGWEGPYCREREIYLEITERWRNAPKPVIAEIQGSVISGGLMLTWMCDLIVCSEDARFRDATAAEMGIPGVEFWQHPYEMSVRQAKEWLMTGGWLTAQEAQRRGMVNHVVPREQLAARTLELANNIAAKNPFTMKLVKQAMNFTQDQMGRKASMDFAFHLHQIGHMQAMLTNGFPVDIDSLPPMIRNNVEKIIAARKTAAGG</sequence>
<dbReference type="InterPro" id="IPR001753">
    <property type="entry name" value="Enoyl-CoA_hydra/iso"/>
</dbReference>
<dbReference type="NCBIfam" id="NF006140">
    <property type="entry name" value="PRK08290.1"/>
    <property type="match status" value="1"/>
</dbReference>
<comment type="caution">
    <text evidence="2">The sequence shown here is derived from an EMBL/GenBank/DDBJ whole genome shotgun (WGS) entry which is preliminary data.</text>
</comment>
<dbReference type="PANTHER" id="PTHR43802:SF1">
    <property type="entry name" value="IP11341P-RELATED"/>
    <property type="match status" value="1"/>
</dbReference>
<keyword evidence="3" id="KW-1185">Reference proteome</keyword>
<dbReference type="EMBL" id="CAJQZC010000004">
    <property type="protein sequence ID" value="CAG4896486.1"/>
    <property type="molecule type" value="Genomic_DNA"/>
</dbReference>
<dbReference type="Pfam" id="PF00378">
    <property type="entry name" value="ECH_1"/>
    <property type="match status" value="2"/>
</dbReference>